<evidence type="ECO:0000256" key="1">
    <source>
        <dbReference type="SAM" id="MobiDB-lite"/>
    </source>
</evidence>
<dbReference type="RefSeq" id="WP_088920534.1">
    <property type="nucleotide sequence ID" value="NZ_CP018632.1"/>
</dbReference>
<sequence length="146" mass="16515">MVTDESQWYVQKGSRVQGPFSTTEVGRFLLLGRVRNTDRVSRDGELWEPVTQVPELIPEELLNLQSDDGWNTFLKVREGEDERRSDTVVKQERRTFPDPVPQQLRDEWQAPPPPMSQSVLPWSLLGITLAALGVVLYLNAVVGVTG</sequence>
<dbReference type="AlphaFoldDB" id="A0A2Z2P074"/>
<feature type="compositionally biased region" description="Basic and acidic residues" evidence="1">
    <location>
        <begin position="80"/>
        <end position="96"/>
    </location>
</feature>
<keyword evidence="2" id="KW-1133">Transmembrane helix</keyword>
<evidence type="ECO:0000313" key="5">
    <source>
        <dbReference type="Proteomes" id="UP000250079"/>
    </source>
</evidence>
<keyword evidence="2" id="KW-0472">Membrane</keyword>
<dbReference type="EMBL" id="CP018632">
    <property type="protein sequence ID" value="ASJ75641.1"/>
    <property type="molecule type" value="Genomic_DNA"/>
</dbReference>
<evidence type="ECO:0000259" key="3">
    <source>
        <dbReference type="Pfam" id="PF14237"/>
    </source>
</evidence>
<feature type="transmembrane region" description="Helical" evidence="2">
    <location>
        <begin position="119"/>
        <end position="140"/>
    </location>
</feature>
<dbReference type="Pfam" id="PF14237">
    <property type="entry name" value="GYF_2"/>
    <property type="match status" value="1"/>
</dbReference>
<evidence type="ECO:0000313" key="4">
    <source>
        <dbReference type="EMBL" id="ASJ75641.1"/>
    </source>
</evidence>
<organism evidence="4 5">
    <name type="scientific">Granulosicoccus antarcticus IMCC3135</name>
    <dbReference type="NCBI Taxonomy" id="1192854"/>
    <lineage>
        <taxon>Bacteria</taxon>
        <taxon>Pseudomonadati</taxon>
        <taxon>Pseudomonadota</taxon>
        <taxon>Gammaproteobacteria</taxon>
        <taxon>Chromatiales</taxon>
        <taxon>Granulosicoccaceae</taxon>
        <taxon>Granulosicoccus</taxon>
    </lineage>
</organism>
<accession>A0A2Z2P074</accession>
<evidence type="ECO:0000256" key="2">
    <source>
        <dbReference type="SAM" id="Phobius"/>
    </source>
</evidence>
<gene>
    <name evidence="4" type="ORF">IMCC3135_27945</name>
</gene>
<keyword evidence="5" id="KW-1185">Reference proteome</keyword>
<dbReference type="InterPro" id="IPR025640">
    <property type="entry name" value="GYF_2"/>
</dbReference>
<keyword evidence="2" id="KW-0812">Transmembrane</keyword>
<dbReference type="KEGG" id="gai:IMCC3135_27945"/>
<proteinExistence type="predicted"/>
<protein>
    <recommendedName>
        <fullName evidence="3">GYF domain-containing protein</fullName>
    </recommendedName>
</protein>
<name>A0A2Z2P074_9GAMM</name>
<feature type="domain" description="GYF" evidence="3">
    <location>
        <begin position="8"/>
        <end position="56"/>
    </location>
</feature>
<reference evidence="4 5" key="1">
    <citation type="submission" date="2016-12" db="EMBL/GenBank/DDBJ databases">
        <authorList>
            <person name="Song W.-J."/>
            <person name="Kurnit D.M."/>
        </authorList>
    </citation>
    <scope>NUCLEOTIDE SEQUENCE [LARGE SCALE GENOMIC DNA]</scope>
    <source>
        <strain evidence="4 5">IMCC3135</strain>
    </source>
</reference>
<dbReference type="OrthoDB" id="7304622at2"/>
<dbReference type="Proteomes" id="UP000250079">
    <property type="component" value="Chromosome"/>
</dbReference>
<feature type="region of interest" description="Disordered" evidence="1">
    <location>
        <begin position="80"/>
        <end position="109"/>
    </location>
</feature>